<gene>
    <name evidence="2" type="ORF">PAXRUDRAFT_80468</name>
</gene>
<dbReference type="InParanoid" id="A0A0D0DPT3"/>
<accession>A0A0D0DPT3</accession>
<dbReference type="InterPro" id="IPR004875">
    <property type="entry name" value="DDE_SF_endonuclease_dom"/>
</dbReference>
<dbReference type="AlphaFoldDB" id="A0A0D0DPT3"/>
<dbReference type="HOGENOM" id="CLU_088458_4_2_1"/>
<dbReference type="Proteomes" id="UP000054538">
    <property type="component" value="Unassembled WGS sequence"/>
</dbReference>
<feature type="non-terminal residue" evidence="2">
    <location>
        <position position="1"/>
    </location>
</feature>
<dbReference type="Pfam" id="PF03184">
    <property type="entry name" value="DDE_1"/>
    <property type="match status" value="1"/>
</dbReference>
<dbReference type="EMBL" id="KN825873">
    <property type="protein sequence ID" value="KIK81065.1"/>
    <property type="molecule type" value="Genomic_DNA"/>
</dbReference>
<proteinExistence type="predicted"/>
<name>A0A0D0DPT3_9AGAM</name>
<evidence type="ECO:0000313" key="3">
    <source>
        <dbReference type="Proteomes" id="UP000054538"/>
    </source>
</evidence>
<evidence type="ECO:0000313" key="2">
    <source>
        <dbReference type="EMBL" id="KIK81065.1"/>
    </source>
</evidence>
<feature type="domain" description="DDE-1" evidence="1">
    <location>
        <begin position="1"/>
        <end position="77"/>
    </location>
</feature>
<keyword evidence="3" id="KW-1185">Reference proteome</keyword>
<dbReference type="GO" id="GO:0003676">
    <property type="term" value="F:nucleic acid binding"/>
    <property type="evidence" value="ECO:0007669"/>
    <property type="project" value="InterPro"/>
</dbReference>
<reference evidence="3" key="2">
    <citation type="submission" date="2015-01" db="EMBL/GenBank/DDBJ databases">
        <title>Evolutionary Origins and Diversification of the Mycorrhizal Mutualists.</title>
        <authorList>
            <consortium name="DOE Joint Genome Institute"/>
            <consortium name="Mycorrhizal Genomics Consortium"/>
            <person name="Kohler A."/>
            <person name="Kuo A."/>
            <person name="Nagy L.G."/>
            <person name="Floudas D."/>
            <person name="Copeland A."/>
            <person name="Barry K.W."/>
            <person name="Cichocki N."/>
            <person name="Veneault-Fourrey C."/>
            <person name="LaButti K."/>
            <person name="Lindquist E.A."/>
            <person name="Lipzen A."/>
            <person name="Lundell T."/>
            <person name="Morin E."/>
            <person name="Murat C."/>
            <person name="Riley R."/>
            <person name="Ohm R."/>
            <person name="Sun H."/>
            <person name="Tunlid A."/>
            <person name="Henrissat B."/>
            <person name="Grigoriev I.V."/>
            <person name="Hibbett D.S."/>
            <person name="Martin F."/>
        </authorList>
    </citation>
    <scope>NUCLEOTIDE SEQUENCE [LARGE SCALE GENOMIC DNA]</scope>
    <source>
        <strain evidence="3">Ve08.2h10</strain>
    </source>
</reference>
<protein>
    <recommendedName>
        <fullName evidence="1">DDE-1 domain-containing protein</fullName>
    </recommendedName>
</protein>
<sequence length="80" mass="9306">NIRMELFETNMTSFVQPLDAGIIRCFKAHYRRAFCLHAIELNEAGEDNIYKVNLLEVMLMVKDAWASISTETIQNCWEHA</sequence>
<organism evidence="2 3">
    <name type="scientific">Paxillus rubicundulus Ve08.2h10</name>
    <dbReference type="NCBI Taxonomy" id="930991"/>
    <lineage>
        <taxon>Eukaryota</taxon>
        <taxon>Fungi</taxon>
        <taxon>Dikarya</taxon>
        <taxon>Basidiomycota</taxon>
        <taxon>Agaricomycotina</taxon>
        <taxon>Agaricomycetes</taxon>
        <taxon>Agaricomycetidae</taxon>
        <taxon>Boletales</taxon>
        <taxon>Paxilineae</taxon>
        <taxon>Paxillaceae</taxon>
        <taxon>Paxillus</taxon>
    </lineage>
</organism>
<dbReference type="OrthoDB" id="162969at2759"/>
<reference evidence="2 3" key="1">
    <citation type="submission" date="2014-04" db="EMBL/GenBank/DDBJ databases">
        <authorList>
            <consortium name="DOE Joint Genome Institute"/>
            <person name="Kuo A."/>
            <person name="Kohler A."/>
            <person name="Jargeat P."/>
            <person name="Nagy L.G."/>
            <person name="Floudas D."/>
            <person name="Copeland A."/>
            <person name="Barry K.W."/>
            <person name="Cichocki N."/>
            <person name="Veneault-Fourrey C."/>
            <person name="LaButti K."/>
            <person name="Lindquist E.A."/>
            <person name="Lipzen A."/>
            <person name="Lundell T."/>
            <person name="Morin E."/>
            <person name="Murat C."/>
            <person name="Sun H."/>
            <person name="Tunlid A."/>
            <person name="Henrissat B."/>
            <person name="Grigoriev I.V."/>
            <person name="Hibbett D.S."/>
            <person name="Martin F."/>
            <person name="Nordberg H.P."/>
            <person name="Cantor M.N."/>
            <person name="Hua S.X."/>
        </authorList>
    </citation>
    <scope>NUCLEOTIDE SEQUENCE [LARGE SCALE GENOMIC DNA]</scope>
    <source>
        <strain evidence="2 3">Ve08.2h10</strain>
    </source>
</reference>
<evidence type="ECO:0000259" key="1">
    <source>
        <dbReference type="Pfam" id="PF03184"/>
    </source>
</evidence>
<feature type="non-terminal residue" evidence="2">
    <location>
        <position position="80"/>
    </location>
</feature>